<dbReference type="GO" id="GO:0044820">
    <property type="term" value="P:mitotic telomere tethering at nuclear periphery"/>
    <property type="evidence" value="ECO:0007669"/>
    <property type="project" value="TreeGrafter"/>
</dbReference>
<dbReference type="GO" id="GO:0048315">
    <property type="term" value="P:conidium formation"/>
    <property type="evidence" value="ECO:0007669"/>
    <property type="project" value="UniProtKB-KW"/>
</dbReference>
<dbReference type="KEGG" id="pfj:MYCFIDRAFT_98822"/>
<dbReference type="SUPFAM" id="SSF54616">
    <property type="entry name" value="DNA-binding domain of Mlu1-box binding protein MBP1"/>
    <property type="match status" value="1"/>
</dbReference>
<protein>
    <recommendedName>
        <fullName evidence="4">HTH APSES-type domain-containing protein</fullName>
    </recommendedName>
</protein>
<dbReference type="STRING" id="383855.M3AMQ7"/>
<dbReference type="GO" id="GO:0030435">
    <property type="term" value="P:sporulation resulting in formation of a cellular spore"/>
    <property type="evidence" value="ECO:0007669"/>
    <property type="project" value="UniProtKB-KW"/>
</dbReference>
<dbReference type="RefSeq" id="XP_007930796.1">
    <property type="nucleotide sequence ID" value="XM_007932605.1"/>
</dbReference>
<feature type="region of interest" description="Disordered" evidence="3">
    <location>
        <begin position="257"/>
        <end position="281"/>
    </location>
</feature>
<dbReference type="GeneID" id="19342987"/>
<dbReference type="Gene3D" id="3.10.260.10">
    <property type="entry name" value="Transcription regulator HTH, APSES-type DNA-binding domain"/>
    <property type="match status" value="1"/>
</dbReference>
<dbReference type="GO" id="GO:0003677">
    <property type="term" value="F:DNA binding"/>
    <property type="evidence" value="ECO:0007669"/>
    <property type="project" value="InterPro"/>
</dbReference>
<dbReference type="GO" id="GO:1990862">
    <property type="term" value="C:nuclear membrane complex Bqt3-Bqt4"/>
    <property type="evidence" value="ECO:0007669"/>
    <property type="project" value="InterPro"/>
</dbReference>
<sequence length="363" mass="39598">ILTERRCLGQTELKVKPGQIGTSNATKLENLGFLDYAHLRVPLPKDLTGSGVFQRGSNRKWPEAYFLMRRSSDGFISATGMFKAAFPYASAEDETREKEYIKSLPAASSEEVAGNVWIDPSQALDLAEEYGIKLWIAALLDPEPITHGTSDPKKSIKSPPPFTMNEDAANGRTPPKSAAKGGRGSRRARSMRSESPSKAAPTPRKIATPRRSRKTRGATASVDETASIKEEVEAEMNGDYQADTVKVEVETVTLPDANGIEQVESTKVNVSMPSHHPDLKIPENVEDMMATARKMVQDAERIGGPSTRKGKRKAEDMAEADDEVGLDGPSKPGKRARPLEVELRKEKIRRRAYAGIAASLVVG</sequence>
<evidence type="ECO:0000256" key="3">
    <source>
        <dbReference type="SAM" id="MobiDB-lite"/>
    </source>
</evidence>
<evidence type="ECO:0000313" key="5">
    <source>
        <dbReference type="EMBL" id="EME78408.1"/>
    </source>
</evidence>
<evidence type="ECO:0000256" key="1">
    <source>
        <dbReference type="ARBA" id="ARBA00022969"/>
    </source>
</evidence>
<feature type="non-terminal residue" evidence="5">
    <location>
        <position position="1"/>
    </location>
</feature>
<accession>M3AMQ7</accession>
<dbReference type="PANTHER" id="PTHR38044:SF1">
    <property type="entry name" value="BOUQUET FORMATION PROTEIN 4"/>
    <property type="match status" value="1"/>
</dbReference>
<feature type="domain" description="HTH APSES-type" evidence="4">
    <location>
        <begin position="42"/>
        <end position="152"/>
    </location>
</feature>
<dbReference type="OrthoDB" id="5346159at2759"/>
<feature type="non-terminal residue" evidence="5">
    <location>
        <position position="363"/>
    </location>
</feature>
<reference evidence="5 6" key="1">
    <citation type="journal article" date="2012" name="PLoS Pathog.">
        <title>Diverse lifestyles and strategies of plant pathogenesis encoded in the genomes of eighteen Dothideomycetes fungi.</title>
        <authorList>
            <person name="Ohm R.A."/>
            <person name="Feau N."/>
            <person name="Henrissat B."/>
            <person name="Schoch C.L."/>
            <person name="Horwitz B.A."/>
            <person name="Barry K.W."/>
            <person name="Condon B.J."/>
            <person name="Copeland A.C."/>
            <person name="Dhillon B."/>
            <person name="Glaser F."/>
            <person name="Hesse C.N."/>
            <person name="Kosti I."/>
            <person name="LaButti K."/>
            <person name="Lindquist E.A."/>
            <person name="Lucas S."/>
            <person name="Salamov A.A."/>
            <person name="Bradshaw R.E."/>
            <person name="Ciuffetti L."/>
            <person name="Hamelin R.C."/>
            <person name="Kema G.H.J."/>
            <person name="Lawrence C."/>
            <person name="Scott J.A."/>
            <person name="Spatafora J.W."/>
            <person name="Turgeon B.G."/>
            <person name="de Wit P.J.G.M."/>
            <person name="Zhong S."/>
            <person name="Goodwin S.B."/>
            <person name="Grigoriev I.V."/>
        </authorList>
    </citation>
    <scope>NUCLEOTIDE SEQUENCE [LARGE SCALE GENOMIC DNA]</scope>
    <source>
        <strain evidence="5 6">CIRAD86</strain>
    </source>
</reference>
<name>M3AMQ7_PSEFD</name>
<dbReference type="Proteomes" id="UP000016932">
    <property type="component" value="Unassembled WGS sequence"/>
</dbReference>
<dbReference type="InterPro" id="IPR036887">
    <property type="entry name" value="HTH_APSES_sf"/>
</dbReference>
<organism evidence="5 6">
    <name type="scientific">Pseudocercospora fijiensis (strain CIRAD86)</name>
    <name type="common">Black leaf streak disease fungus</name>
    <name type="synonym">Mycosphaerella fijiensis</name>
    <dbReference type="NCBI Taxonomy" id="383855"/>
    <lineage>
        <taxon>Eukaryota</taxon>
        <taxon>Fungi</taxon>
        <taxon>Dikarya</taxon>
        <taxon>Ascomycota</taxon>
        <taxon>Pezizomycotina</taxon>
        <taxon>Dothideomycetes</taxon>
        <taxon>Dothideomycetidae</taxon>
        <taxon>Mycosphaerellales</taxon>
        <taxon>Mycosphaerellaceae</taxon>
        <taxon>Pseudocercospora</taxon>
    </lineage>
</organism>
<keyword evidence="2" id="KW-0183">Conidiation</keyword>
<evidence type="ECO:0000256" key="2">
    <source>
        <dbReference type="ARBA" id="ARBA00023321"/>
    </source>
</evidence>
<dbReference type="FunFam" id="3.10.260.10:FF:000002">
    <property type="entry name" value="APSES transcription factor, putative"/>
    <property type="match status" value="1"/>
</dbReference>
<keyword evidence="1" id="KW-0749">Sporulation</keyword>
<feature type="region of interest" description="Disordered" evidence="3">
    <location>
        <begin position="143"/>
        <end position="235"/>
    </location>
</feature>
<evidence type="ECO:0000313" key="6">
    <source>
        <dbReference type="Proteomes" id="UP000016932"/>
    </source>
</evidence>
<dbReference type="PANTHER" id="PTHR38044">
    <property type="entry name" value="BOUQUET FORMATION PROTEIN 4"/>
    <property type="match status" value="1"/>
</dbReference>
<proteinExistence type="predicted"/>
<dbReference type="SMART" id="SM01252">
    <property type="entry name" value="KilA-N"/>
    <property type="match status" value="1"/>
</dbReference>
<feature type="compositionally biased region" description="Basic residues" evidence="3">
    <location>
        <begin position="207"/>
        <end position="216"/>
    </location>
</feature>
<feature type="region of interest" description="Disordered" evidence="3">
    <location>
        <begin position="297"/>
        <end position="339"/>
    </location>
</feature>
<dbReference type="InterPro" id="IPR018004">
    <property type="entry name" value="KilA/APSES_HTH"/>
</dbReference>
<feature type="compositionally biased region" description="Polar residues" evidence="3">
    <location>
        <begin position="263"/>
        <end position="272"/>
    </location>
</feature>
<gene>
    <name evidence="5" type="ORF">MYCFIDRAFT_98822</name>
</gene>
<keyword evidence="6" id="KW-1185">Reference proteome</keyword>
<dbReference type="eggNOG" id="ENOG502S0ET">
    <property type="taxonomic scope" value="Eukaryota"/>
</dbReference>
<dbReference type="HOGENOM" id="CLU_030669_0_0_1"/>
<dbReference type="AlphaFoldDB" id="M3AMQ7"/>
<dbReference type="VEuPathDB" id="FungiDB:MYCFIDRAFT_98822"/>
<dbReference type="InterPro" id="IPR003163">
    <property type="entry name" value="Tscrpt_reg_HTH_APSES-type"/>
</dbReference>
<dbReference type="EMBL" id="KB446563">
    <property type="protein sequence ID" value="EME78408.1"/>
    <property type="molecule type" value="Genomic_DNA"/>
</dbReference>
<dbReference type="PROSITE" id="PS51299">
    <property type="entry name" value="HTH_APSES"/>
    <property type="match status" value="1"/>
</dbReference>
<evidence type="ECO:0000259" key="4">
    <source>
        <dbReference type="PROSITE" id="PS51299"/>
    </source>
</evidence>
<dbReference type="InterPro" id="IPR037548">
    <property type="entry name" value="Bqt4"/>
</dbReference>
<dbReference type="GO" id="GO:0070197">
    <property type="term" value="P:meiotic attachment of telomere to nuclear envelope"/>
    <property type="evidence" value="ECO:0007669"/>
    <property type="project" value="InterPro"/>
</dbReference>